<reference evidence="1 2" key="1">
    <citation type="submission" date="2017-06" db="EMBL/GenBank/DDBJ databases">
        <title>Investigating the central metabolism of Clostridium thermosuccinogenes.</title>
        <authorList>
            <person name="Koendjbiharie J.G."/>
            <person name="van Kranenburg R."/>
        </authorList>
    </citation>
    <scope>NUCLEOTIDE SEQUENCE [LARGE SCALE GENOMIC DNA]</scope>
    <source>
        <strain evidence="1 2">DSM 5806</strain>
    </source>
</reference>
<proteinExistence type="predicted"/>
<evidence type="ECO:0000313" key="1">
    <source>
        <dbReference type="EMBL" id="PNT98619.1"/>
    </source>
</evidence>
<dbReference type="Pfam" id="PF08812">
    <property type="entry name" value="YtxC"/>
    <property type="match status" value="1"/>
</dbReference>
<accession>A0A2K2FDB7</accession>
<dbReference type="OrthoDB" id="2986513at2"/>
<comment type="caution">
    <text evidence="1">The sequence shown here is derived from an EMBL/GenBank/DDBJ whole genome shotgun (WGS) entry which is preliminary data.</text>
</comment>
<keyword evidence="2" id="KW-1185">Reference proteome</keyword>
<dbReference type="KEGG" id="cthd:CDO33_01415"/>
<protein>
    <submittedName>
        <fullName evidence="1">Sporulation protein</fullName>
    </submittedName>
</protein>
<evidence type="ECO:0000313" key="2">
    <source>
        <dbReference type="Proteomes" id="UP000236151"/>
    </source>
</evidence>
<gene>
    <name evidence="1" type="ORF">CDQ84_10805</name>
</gene>
<dbReference type="InterPro" id="IPR014199">
    <property type="entry name" value="Spore_YtxC"/>
</dbReference>
<dbReference type="EMBL" id="NIOJ01000026">
    <property type="protein sequence ID" value="PNT98619.1"/>
    <property type="molecule type" value="Genomic_DNA"/>
</dbReference>
<dbReference type="NCBIfam" id="TIGR02834">
    <property type="entry name" value="spo_ytxC"/>
    <property type="match status" value="1"/>
</dbReference>
<dbReference type="AlphaFoldDB" id="A0A2K2FDB7"/>
<name>A0A2K2FDB7_9CLOT</name>
<dbReference type="RefSeq" id="WP_103081757.1">
    <property type="nucleotide sequence ID" value="NZ_CP021850.1"/>
</dbReference>
<organism evidence="1 2">
    <name type="scientific">Clostridium thermosuccinogenes</name>
    <dbReference type="NCBI Taxonomy" id="84032"/>
    <lineage>
        <taxon>Bacteria</taxon>
        <taxon>Bacillati</taxon>
        <taxon>Bacillota</taxon>
        <taxon>Clostridia</taxon>
        <taxon>Eubacteriales</taxon>
        <taxon>Clostridiaceae</taxon>
        <taxon>Clostridium</taxon>
    </lineage>
</organism>
<sequence>MQYLCIGVDESADDIIQHINDELKKVKNKINYSVKEVNSDNSTSIICSIGEDKPDNEKSSQAYNILMLHVSSALADFIIRRYEEKLITRIINTNYCYFNSVERREILGISLKIIRNEDKNFLNSLFQIRRRNIIIRKLMEYFENSNSLILDGFVNFRLKDYIKDLEEIVEKAVDEFLMEREYREFIRLLKYFVEIQDPKAEIIHVIVGYDNRYILQDEKRNEITNECIREFVNEISEGEINYDDLLVSSLITMAPKKIVIHSSGLFKNKELLETIKNVFPGRVVICNGCEACMASVSKSEDKKQL</sequence>
<dbReference type="Proteomes" id="UP000236151">
    <property type="component" value="Unassembled WGS sequence"/>
</dbReference>